<name>A0A6A6X4H2_9PLEO</name>
<proteinExistence type="predicted"/>
<protein>
    <submittedName>
        <fullName evidence="1">Uncharacterized protein</fullName>
    </submittedName>
</protein>
<accession>A0A6A6X4H2</accession>
<sequence length="156" mass="16976">MNWTSRPRPCTPQVALRYTLGTLKYPHAEINIPTVQNVGIRALYSTDFAPATAGAPQPDNGVTCGVQIVYLLLPDARLATLVRCLIRDAVRIAPPAQECCYWQNPRLGSAVCTCWKTDAVCAVICVHHVYVGYMPNCSCSAVAAPQTLNPSKICEQ</sequence>
<evidence type="ECO:0000313" key="1">
    <source>
        <dbReference type="EMBL" id="KAF2791015.1"/>
    </source>
</evidence>
<dbReference type="EMBL" id="MU002042">
    <property type="protein sequence ID" value="KAF2791015.1"/>
    <property type="molecule type" value="Genomic_DNA"/>
</dbReference>
<organism evidence="1 2">
    <name type="scientific">Melanomma pulvis-pyrius CBS 109.77</name>
    <dbReference type="NCBI Taxonomy" id="1314802"/>
    <lineage>
        <taxon>Eukaryota</taxon>
        <taxon>Fungi</taxon>
        <taxon>Dikarya</taxon>
        <taxon>Ascomycota</taxon>
        <taxon>Pezizomycotina</taxon>
        <taxon>Dothideomycetes</taxon>
        <taxon>Pleosporomycetidae</taxon>
        <taxon>Pleosporales</taxon>
        <taxon>Melanommataceae</taxon>
        <taxon>Melanomma</taxon>
    </lineage>
</organism>
<dbReference type="Proteomes" id="UP000799757">
    <property type="component" value="Unassembled WGS sequence"/>
</dbReference>
<reference evidence="1" key="1">
    <citation type="journal article" date="2020" name="Stud. Mycol.">
        <title>101 Dothideomycetes genomes: a test case for predicting lifestyles and emergence of pathogens.</title>
        <authorList>
            <person name="Haridas S."/>
            <person name="Albert R."/>
            <person name="Binder M."/>
            <person name="Bloem J."/>
            <person name="Labutti K."/>
            <person name="Salamov A."/>
            <person name="Andreopoulos B."/>
            <person name="Baker S."/>
            <person name="Barry K."/>
            <person name="Bills G."/>
            <person name="Bluhm B."/>
            <person name="Cannon C."/>
            <person name="Castanera R."/>
            <person name="Culley D."/>
            <person name="Daum C."/>
            <person name="Ezra D."/>
            <person name="Gonzalez J."/>
            <person name="Henrissat B."/>
            <person name="Kuo A."/>
            <person name="Liang C."/>
            <person name="Lipzen A."/>
            <person name="Lutzoni F."/>
            <person name="Magnuson J."/>
            <person name="Mondo S."/>
            <person name="Nolan M."/>
            <person name="Ohm R."/>
            <person name="Pangilinan J."/>
            <person name="Park H.-J."/>
            <person name="Ramirez L."/>
            <person name="Alfaro M."/>
            <person name="Sun H."/>
            <person name="Tritt A."/>
            <person name="Yoshinaga Y."/>
            <person name="Zwiers L.-H."/>
            <person name="Turgeon B."/>
            <person name="Goodwin S."/>
            <person name="Spatafora J."/>
            <person name="Crous P."/>
            <person name="Grigoriev I."/>
        </authorList>
    </citation>
    <scope>NUCLEOTIDE SEQUENCE</scope>
    <source>
        <strain evidence="1">CBS 109.77</strain>
    </source>
</reference>
<dbReference type="AlphaFoldDB" id="A0A6A6X4H2"/>
<gene>
    <name evidence="1" type="ORF">K505DRAFT_72916</name>
</gene>
<keyword evidence="2" id="KW-1185">Reference proteome</keyword>
<evidence type="ECO:0000313" key="2">
    <source>
        <dbReference type="Proteomes" id="UP000799757"/>
    </source>
</evidence>